<comment type="function">
    <text evidence="7">Component of the pyruvate dehydrogenase (PDH) complex, that catalyzes the overall conversion of pyruvate to acetyl-CoA and CO(2).</text>
</comment>
<dbReference type="Pfam" id="PF22613">
    <property type="entry name" value="Transketolase_C_1"/>
    <property type="match status" value="1"/>
</dbReference>
<organism evidence="9 10">
    <name type="scientific">Micromonospora lutea</name>
    <dbReference type="NCBI Taxonomy" id="419825"/>
    <lineage>
        <taxon>Bacteria</taxon>
        <taxon>Bacillati</taxon>
        <taxon>Actinomycetota</taxon>
        <taxon>Actinomycetes</taxon>
        <taxon>Micromonosporales</taxon>
        <taxon>Micromonosporaceae</taxon>
        <taxon>Micromonospora</taxon>
    </lineage>
</organism>
<evidence type="ECO:0000256" key="5">
    <source>
        <dbReference type="ARBA" id="ARBA00023052"/>
    </source>
</evidence>
<dbReference type="PANTHER" id="PTHR43825">
    <property type="entry name" value="PYRUVATE DEHYDROGENASE E1 COMPONENT"/>
    <property type="match status" value="1"/>
</dbReference>
<dbReference type="Gene3D" id="3.40.50.920">
    <property type="match status" value="1"/>
</dbReference>
<evidence type="ECO:0000313" key="9">
    <source>
        <dbReference type="EMBL" id="GIJ23905.1"/>
    </source>
</evidence>
<comment type="caution">
    <text evidence="9">The sequence shown here is derived from an EMBL/GenBank/DDBJ whole genome shotgun (WGS) entry which is preliminary data.</text>
</comment>
<dbReference type="Pfam" id="PF17831">
    <property type="entry name" value="PDH_E1_M"/>
    <property type="match status" value="1"/>
</dbReference>
<comment type="similarity">
    <text evidence="3">Belongs to the transketolase family.</text>
</comment>
<evidence type="ECO:0000256" key="2">
    <source>
        <dbReference type="ARBA" id="ARBA00001964"/>
    </source>
</evidence>
<evidence type="ECO:0000256" key="3">
    <source>
        <dbReference type="ARBA" id="ARBA00007131"/>
    </source>
</evidence>
<dbReference type="Pfam" id="PF00456">
    <property type="entry name" value="Transketolase_N"/>
    <property type="match status" value="1"/>
</dbReference>
<sequence length="823" mass="88439">MPRTIPAPPHPTAGQAAGYEELDEIQRRVLWLAVRMVDAANRERPNHDGVKVGGHQASSASLVSAMTALWFAHLGPEDRVSVKPHAAPVYHAIQYLLGNLDRSYLTRLRARGGLQAYPSRTKDPDQVDFSTGSVGLGAAAPLFAAATRRYVDAHFGARPRSRFVAILGDAELDEGNIWEAVADPATRGLGEVMWLVDFNRQSLDRVVPGVRIDQWRGQFEAAGWHVLEVKYGRRLQQAFARPGGHHLRAWLDRMPNEQYQSLFGLSRQPLRERLLDGAPAELGDHLAEVSDDDLGPLVTDLGGHDLDSLLSAYRQCDAVTDRPSVVFAYTVKGWGLPTAGDPRNHSALLSGEQIDTQREQVGLTAQTEWDRLDPATRAGALAAGRAERLRRRTTETSAPIIVPAQTGVSARRPISTQEAFGRILTNLARVETVAPYLVTTAPDVATSTNLAGFINRSGVFAPTPQRTWTEDGILRWSEGPTGQHIELGISEMNLFLLLGQLGLAEPLSGQRLLPVGTVYDPFVLRGLDAFIYGAYSGSRFVVAGTPSGVSLAAEGGAHQSTMTASVGMELPNVTFLEPAYAGALDWLLCDALTRIGAAAGGGQADASGSDASAEAEGSYYFRLTTRPIDQQPYEAARRRIGDAALRRQVLDGAYRLFDAYHEYPHLRRDGLAPAPVVHLVSCGAVLPEVLAAATELAEEGVAAHVVDVTSLDRLYQAWQRSLRRSVRTAALPDLPGVFHCAFGERAPVVTVHDAASHAMSWIGSALGVPAVPLGVDRFGESGTVTDLYELHDLLPGSIVNAALTGLALAGSRVAEPTLPGSGP</sequence>
<dbReference type="SUPFAM" id="SSF52518">
    <property type="entry name" value="Thiamin diphosphate-binding fold (THDP-binding)"/>
    <property type="match status" value="2"/>
</dbReference>
<comment type="catalytic activity">
    <reaction evidence="6 7">
        <text>N(6)-[(R)-lipoyl]-L-lysyl-[protein] + pyruvate + H(+) = N(6)-[(R)-S(8)-acetyldihydrolipoyl]-L-lysyl-[protein] + CO2</text>
        <dbReference type="Rhea" id="RHEA:19189"/>
        <dbReference type="Rhea" id="RHEA-COMP:10474"/>
        <dbReference type="Rhea" id="RHEA-COMP:10478"/>
        <dbReference type="ChEBI" id="CHEBI:15361"/>
        <dbReference type="ChEBI" id="CHEBI:15378"/>
        <dbReference type="ChEBI" id="CHEBI:16526"/>
        <dbReference type="ChEBI" id="CHEBI:83099"/>
        <dbReference type="ChEBI" id="CHEBI:83111"/>
        <dbReference type="EC" id="1.2.4.1"/>
    </reaction>
</comment>
<keyword evidence="7" id="KW-0560">Oxidoreductase</keyword>
<evidence type="ECO:0000256" key="6">
    <source>
        <dbReference type="ARBA" id="ARBA00051231"/>
    </source>
</evidence>
<proteinExistence type="inferred from homology"/>
<dbReference type="Proteomes" id="UP000643165">
    <property type="component" value="Unassembled WGS sequence"/>
</dbReference>
<dbReference type="SMART" id="SM00861">
    <property type="entry name" value="Transket_pyr"/>
    <property type="match status" value="1"/>
</dbReference>
<dbReference type="InterPro" id="IPR004660">
    <property type="entry name" value="PDH_E1"/>
</dbReference>
<dbReference type="InterPro" id="IPR005475">
    <property type="entry name" value="Transketolase-like_Pyr-bd"/>
</dbReference>
<dbReference type="Gene3D" id="3.40.50.970">
    <property type="match status" value="2"/>
</dbReference>
<dbReference type="InterPro" id="IPR005474">
    <property type="entry name" value="Transketolase_N"/>
</dbReference>
<gene>
    <name evidence="9" type="ORF">Vlu01_45290</name>
</gene>
<evidence type="ECO:0000259" key="8">
    <source>
        <dbReference type="SMART" id="SM00861"/>
    </source>
</evidence>
<name>A0ABQ4J198_9ACTN</name>
<dbReference type="InterPro" id="IPR009014">
    <property type="entry name" value="Transketo_C/PFOR_II"/>
</dbReference>
<dbReference type="InterPro" id="IPR051157">
    <property type="entry name" value="PDH/Transketolase"/>
</dbReference>
<dbReference type="InterPro" id="IPR041621">
    <property type="entry name" value="PDH_E1_M"/>
</dbReference>
<dbReference type="InterPro" id="IPR055152">
    <property type="entry name" value="Transketolase-like_C_2"/>
</dbReference>
<evidence type="ECO:0000313" key="10">
    <source>
        <dbReference type="Proteomes" id="UP000643165"/>
    </source>
</evidence>
<keyword evidence="7" id="KW-0670">Pyruvate</keyword>
<dbReference type="EC" id="1.2.4.1" evidence="7"/>
<keyword evidence="5 7" id="KW-0786">Thiamine pyrophosphate</keyword>
<evidence type="ECO:0000256" key="4">
    <source>
        <dbReference type="ARBA" id="ARBA00017172"/>
    </source>
</evidence>
<comment type="cofactor">
    <cofactor evidence="2 7">
        <name>thiamine diphosphate</name>
        <dbReference type="ChEBI" id="CHEBI:58937"/>
    </cofactor>
</comment>
<evidence type="ECO:0000256" key="1">
    <source>
        <dbReference type="ARBA" id="ARBA00001946"/>
    </source>
</evidence>
<evidence type="ECO:0000256" key="7">
    <source>
        <dbReference type="PIRNR" id="PIRNR000156"/>
    </source>
</evidence>
<reference evidence="9 10" key="1">
    <citation type="submission" date="2021-01" db="EMBL/GenBank/DDBJ databases">
        <title>Whole genome shotgun sequence of Verrucosispora lutea NBRC 106530.</title>
        <authorList>
            <person name="Komaki H."/>
            <person name="Tamura T."/>
        </authorList>
    </citation>
    <scope>NUCLEOTIDE SEQUENCE [LARGE SCALE GENOMIC DNA]</scope>
    <source>
        <strain evidence="9 10">NBRC 106530</strain>
    </source>
</reference>
<dbReference type="PANTHER" id="PTHR43825:SF4">
    <property type="entry name" value="PYRUVATE DEHYDROGENASE E1 COMPONENT"/>
    <property type="match status" value="1"/>
</dbReference>
<comment type="cofactor">
    <cofactor evidence="1">
        <name>Mg(2+)</name>
        <dbReference type="ChEBI" id="CHEBI:18420"/>
    </cofactor>
</comment>
<feature type="domain" description="Transketolase-like pyrimidine-binding" evidence="8">
    <location>
        <begin position="414"/>
        <end position="603"/>
    </location>
</feature>
<keyword evidence="10" id="KW-1185">Reference proteome</keyword>
<dbReference type="EMBL" id="BOPB01000028">
    <property type="protein sequence ID" value="GIJ23905.1"/>
    <property type="molecule type" value="Genomic_DNA"/>
</dbReference>
<protein>
    <recommendedName>
        <fullName evidence="4 7">Pyruvate dehydrogenase E1 component</fullName>
        <ecNumber evidence="7">1.2.4.1</ecNumber>
    </recommendedName>
</protein>
<dbReference type="PIRSF" id="PIRSF000156">
    <property type="entry name" value="Pyruvate_dh_E1"/>
    <property type="match status" value="1"/>
</dbReference>
<accession>A0ABQ4J198</accession>
<dbReference type="InterPro" id="IPR029061">
    <property type="entry name" value="THDP-binding"/>
</dbReference>
<dbReference type="SUPFAM" id="SSF52922">
    <property type="entry name" value="TK C-terminal domain-like"/>
    <property type="match status" value="1"/>
</dbReference>